<accession>A0AAD9VH97</accession>
<gene>
    <name evidence="8" type="ORF">P5673_001546</name>
</gene>
<dbReference type="SUPFAM" id="SSF144232">
    <property type="entry name" value="HIT/MYND zinc finger-like"/>
    <property type="match status" value="1"/>
</dbReference>
<proteinExistence type="predicted"/>
<dbReference type="Gene3D" id="6.10.140.2220">
    <property type="match status" value="1"/>
</dbReference>
<evidence type="ECO:0000256" key="1">
    <source>
        <dbReference type="ARBA" id="ARBA00022723"/>
    </source>
</evidence>
<evidence type="ECO:0000313" key="8">
    <source>
        <dbReference type="EMBL" id="KAK2573842.1"/>
    </source>
</evidence>
<keyword evidence="9" id="KW-1185">Reference proteome</keyword>
<feature type="region of interest" description="Disordered" evidence="6">
    <location>
        <begin position="124"/>
        <end position="148"/>
    </location>
</feature>
<evidence type="ECO:0000259" key="7">
    <source>
        <dbReference type="PROSITE" id="PS50865"/>
    </source>
</evidence>
<dbReference type="EMBL" id="JARQWQ010000002">
    <property type="protein sequence ID" value="KAK2573842.1"/>
    <property type="molecule type" value="Genomic_DNA"/>
</dbReference>
<dbReference type="InterPro" id="IPR002893">
    <property type="entry name" value="Znf_MYND"/>
</dbReference>
<sequence length="204" mass="23997">MSVKNLLVRVKELREDMESCQERMTHLLQDYQLNVLQTAAVIAAAKINEEKAEIEKKRQGLREQIEKEKRRGRETVDKVYKSAGETIQALIRDHEKEIQQAMQRRYRENAEQNVKTEIERKRDQHLKGVKRKHSAHEESEEFDEDKGDGLQCKHCGRLSPSMFICTQCNTTLYCDEYCQERDWERHQQDCSGDCATNTLADDQH</sequence>
<organism evidence="8 9">
    <name type="scientific">Acropora cervicornis</name>
    <name type="common">Staghorn coral</name>
    <dbReference type="NCBI Taxonomy" id="6130"/>
    <lineage>
        <taxon>Eukaryota</taxon>
        <taxon>Metazoa</taxon>
        <taxon>Cnidaria</taxon>
        <taxon>Anthozoa</taxon>
        <taxon>Hexacorallia</taxon>
        <taxon>Scleractinia</taxon>
        <taxon>Astrocoeniina</taxon>
        <taxon>Acroporidae</taxon>
        <taxon>Acropora</taxon>
    </lineage>
</organism>
<reference evidence="8" key="1">
    <citation type="journal article" date="2023" name="G3 (Bethesda)">
        <title>Whole genome assembly and annotation of the endangered Caribbean coral Acropora cervicornis.</title>
        <authorList>
            <person name="Selwyn J.D."/>
            <person name="Vollmer S.V."/>
        </authorList>
    </citation>
    <scope>NUCLEOTIDE SEQUENCE</scope>
    <source>
        <strain evidence="8">K2</strain>
    </source>
</reference>
<evidence type="ECO:0000256" key="3">
    <source>
        <dbReference type="ARBA" id="ARBA00022833"/>
    </source>
</evidence>
<keyword evidence="3" id="KW-0862">Zinc</keyword>
<dbReference type="AlphaFoldDB" id="A0AAD9VH97"/>
<protein>
    <submittedName>
        <fullName evidence="8">Protein CBFA2T3</fullName>
    </submittedName>
</protein>
<evidence type="ECO:0000256" key="5">
    <source>
        <dbReference type="SAM" id="Coils"/>
    </source>
</evidence>
<dbReference type="Pfam" id="PF01753">
    <property type="entry name" value="zf-MYND"/>
    <property type="match status" value="1"/>
</dbReference>
<reference evidence="8" key="2">
    <citation type="journal article" date="2023" name="Science">
        <title>Genomic signatures of disease resistance in endangered staghorn corals.</title>
        <authorList>
            <person name="Vollmer S.V."/>
            <person name="Selwyn J.D."/>
            <person name="Despard B.A."/>
            <person name="Roesel C.L."/>
        </authorList>
    </citation>
    <scope>NUCLEOTIDE SEQUENCE</scope>
    <source>
        <strain evidence="8">K2</strain>
    </source>
</reference>
<keyword evidence="2 4" id="KW-0863">Zinc-finger</keyword>
<feature type="coiled-coil region" evidence="5">
    <location>
        <begin position="3"/>
        <end position="111"/>
    </location>
</feature>
<feature type="domain" description="MYND-type" evidence="7">
    <location>
        <begin position="152"/>
        <end position="190"/>
    </location>
</feature>
<keyword evidence="1" id="KW-0479">Metal-binding</keyword>
<evidence type="ECO:0000256" key="4">
    <source>
        <dbReference type="PROSITE-ProRule" id="PRU00134"/>
    </source>
</evidence>
<evidence type="ECO:0000313" key="9">
    <source>
        <dbReference type="Proteomes" id="UP001249851"/>
    </source>
</evidence>
<keyword evidence="5" id="KW-0175">Coiled coil</keyword>
<dbReference type="PROSITE" id="PS50865">
    <property type="entry name" value="ZF_MYND_2"/>
    <property type="match status" value="1"/>
</dbReference>
<evidence type="ECO:0000256" key="2">
    <source>
        <dbReference type="ARBA" id="ARBA00022771"/>
    </source>
</evidence>
<name>A0AAD9VH97_ACRCE</name>
<dbReference type="Proteomes" id="UP001249851">
    <property type="component" value="Unassembled WGS sequence"/>
</dbReference>
<comment type="caution">
    <text evidence="8">The sequence shown here is derived from an EMBL/GenBank/DDBJ whole genome shotgun (WGS) entry which is preliminary data.</text>
</comment>
<dbReference type="PROSITE" id="PS01360">
    <property type="entry name" value="ZF_MYND_1"/>
    <property type="match status" value="1"/>
</dbReference>
<evidence type="ECO:0000256" key="6">
    <source>
        <dbReference type="SAM" id="MobiDB-lite"/>
    </source>
</evidence>
<dbReference type="GO" id="GO:0008270">
    <property type="term" value="F:zinc ion binding"/>
    <property type="evidence" value="ECO:0007669"/>
    <property type="project" value="UniProtKB-KW"/>
</dbReference>